<dbReference type="InterPro" id="IPR005119">
    <property type="entry name" value="LysR_subst-bd"/>
</dbReference>
<dbReference type="PROSITE" id="PS50931">
    <property type="entry name" value="HTH_LYSR"/>
    <property type="match status" value="1"/>
</dbReference>
<dbReference type="InterPro" id="IPR036390">
    <property type="entry name" value="WH_DNA-bd_sf"/>
</dbReference>
<keyword evidence="7" id="KW-1185">Reference proteome</keyword>
<comment type="caution">
    <text evidence="6">The sequence shown here is derived from an EMBL/GenBank/DDBJ whole genome shotgun (WGS) entry which is preliminary data.</text>
</comment>
<evidence type="ECO:0000256" key="4">
    <source>
        <dbReference type="ARBA" id="ARBA00023163"/>
    </source>
</evidence>
<keyword evidence="3 6" id="KW-0238">DNA-binding</keyword>
<proteinExistence type="inferred from homology"/>
<dbReference type="GO" id="GO:0000976">
    <property type="term" value="F:transcription cis-regulatory region binding"/>
    <property type="evidence" value="ECO:0007669"/>
    <property type="project" value="TreeGrafter"/>
</dbReference>
<dbReference type="Gene3D" id="3.40.190.290">
    <property type="match status" value="1"/>
</dbReference>
<dbReference type="SUPFAM" id="SSF53850">
    <property type="entry name" value="Periplasmic binding protein-like II"/>
    <property type="match status" value="1"/>
</dbReference>
<protein>
    <submittedName>
        <fullName evidence="6">DNA-binding transcriptional LysR family regulator</fullName>
    </submittedName>
</protein>
<evidence type="ECO:0000256" key="3">
    <source>
        <dbReference type="ARBA" id="ARBA00023125"/>
    </source>
</evidence>
<dbReference type="AlphaFoldDB" id="A0A366JD99"/>
<accession>A0A366JD99</accession>
<sequence length="294" mass="33434">MNINELKAFIAVVQLGSLTQAALRLNRVQSSISQRIQNLERKLNVTLLERQADGVKPTLQGIMVYEYAVKIVDTMRECQEKIECCNYDNKIIRVGVVECLPAYIVDNLLDFNYNGNFNISVSIGSSHNLLDYFEKGDFDIIIIGAGFASSNVMRTPVFQDQLVVINSIFSPPITDFYELQDQIFLLSSEKAASRRNINYLMRDKGILPKKIVECGSYPILFSQVAAGKGISLVLRSALSKVYSDKIRINELSGKYFKMQIEMIFRSDIIGTNTLELRRMICELFKSHSLKKPWF</sequence>
<dbReference type="Pfam" id="PF03466">
    <property type="entry name" value="LysR_substrate"/>
    <property type="match status" value="1"/>
</dbReference>
<keyword evidence="4" id="KW-0804">Transcription</keyword>
<evidence type="ECO:0000313" key="6">
    <source>
        <dbReference type="EMBL" id="RBP84265.1"/>
    </source>
</evidence>
<dbReference type="InterPro" id="IPR000847">
    <property type="entry name" value="LysR_HTH_N"/>
</dbReference>
<dbReference type="PANTHER" id="PTHR30126:SF40">
    <property type="entry name" value="HTH-TYPE TRANSCRIPTIONAL REGULATOR GLTR"/>
    <property type="match status" value="1"/>
</dbReference>
<dbReference type="Proteomes" id="UP000252792">
    <property type="component" value="Unassembled WGS sequence"/>
</dbReference>
<dbReference type="RefSeq" id="WP_113915914.1">
    <property type="nucleotide sequence ID" value="NZ_QNSE01000004.1"/>
</dbReference>
<comment type="similarity">
    <text evidence="1">Belongs to the LysR transcriptional regulatory family.</text>
</comment>
<dbReference type="EMBL" id="QNSE01000004">
    <property type="protein sequence ID" value="RBP84265.1"/>
    <property type="molecule type" value="Genomic_DNA"/>
</dbReference>
<evidence type="ECO:0000256" key="2">
    <source>
        <dbReference type="ARBA" id="ARBA00023015"/>
    </source>
</evidence>
<dbReference type="Gene3D" id="1.10.10.10">
    <property type="entry name" value="Winged helix-like DNA-binding domain superfamily/Winged helix DNA-binding domain"/>
    <property type="match status" value="1"/>
</dbReference>
<dbReference type="PRINTS" id="PR00039">
    <property type="entry name" value="HTHLYSR"/>
</dbReference>
<dbReference type="SUPFAM" id="SSF46785">
    <property type="entry name" value="Winged helix' DNA-binding domain"/>
    <property type="match status" value="1"/>
</dbReference>
<evidence type="ECO:0000259" key="5">
    <source>
        <dbReference type="PROSITE" id="PS50931"/>
    </source>
</evidence>
<dbReference type="FunFam" id="1.10.10.10:FF:000001">
    <property type="entry name" value="LysR family transcriptional regulator"/>
    <property type="match status" value="1"/>
</dbReference>
<evidence type="ECO:0000313" key="7">
    <source>
        <dbReference type="Proteomes" id="UP000252792"/>
    </source>
</evidence>
<evidence type="ECO:0000256" key="1">
    <source>
        <dbReference type="ARBA" id="ARBA00009437"/>
    </source>
</evidence>
<keyword evidence="2" id="KW-0805">Transcription regulation</keyword>
<dbReference type="InterPro" id="IPR036388">
    <property type="entry name" value="WH-like_DNA-bd_sf"/>
</dbReference>
<gene>
    <name evidence="6" type="ORF">DFP80_104168</name>
</gene>
<dbReference type="GO" id="GO:0003700">
    <property type="term" value="F:DNA-binding transcription factor activity"/>
    <property type="evidence" value="ECO:0007669"/>
    <property type="project" value="InterPro"/>
</dbReference>
<dbReference type="PANTHER" id="PTHR30126">
    <property type="entry name" value="HTH-TYPE TRANSCRIPTIONAL REGULATOR"/>
    <property type="match status" value="1"/>
</dbReference>
<feature type="domain" description="HTH lysR-type" evidence="5">
    <location>
        <begin position="1"/>
        <end position="58"/>
    </location>
</feature>
<name>A0A366JD99_9GAMM</name>
<organism evidence="6 7">
    <name type="scientific">Marinomonas rhizomae</name>
    <dbReference type="NCBI Taxonomy" id="491948"/>
    <lineage>
        <taxon>Bacteria</taxon>
        <taxon>Pseudomonadati</taxon>
        <taxon>Pseudomonadota</taxon>
        <taxon>Gammaproteobacteria</taxon>
        <taxon>Oceanospirillales</taxon>
        <taxon>Oceanospirillaceae</taxon>
        <taxon>Marinomonas</taxon>
    </lineage>
</organism>
<dbReference type="Pfam" id="PF00126">
    <property type="entry name" value="HTH_1"/>
    <property type="match status" value="1"/>
</dbReference>
<dbReference type="OrthoDB" id="464481at2"/>
<reference evidence="6 7" key="1">
    <citation type="submission" date="2018-06" db="EMBL/GenBank/DDBJ databases">
        <title>Genomic Encyclopedia of Type Strains, Phase III (KMG-III): the genomes of soil and plant-associated and newly described type strains.</title>
        <authorList>
            <person name="Whitman W."/>
        </authorList>
    </citation>
    <scope>NUCLEOTIDE SEQUENCE [LARGE SCALE GENOMIC DNA]</scope>
    <source>
        <strain evidence="6 7">CECT 7377</strain>
    </source>
</reference>